<sequence>MSGTVYVNSTSFVATQTVTSSTASTTPGPSLSRKCGFWLPNEIFLNSWWTEHATFTVATEIDYYIQYNNTLVPANSSTRYDGFTASYTVTTGDYSGDVLTTVFTDFATLAPTGLLASMQWKFPGVPTDLISLLPATTKEFTYAMSRFHTFSEITTQWGLEATRTNTVVASPTPYVEPMLGLLFVAYGENADDIVLEDYNFTNLNTQEYTGGLWLEPDVDWPSKVMFDSVPIEYINWISARNPNISSEYPWLSECTNFVSKQPTGAPTVHIVATTLTHKTSSIIATSPGNFGGVLPTSRVVSGTTTSVEKSSAEATTSAIVGTLSTVGRTSGAEKTPASAVEKTSTIAVERPSATTADQESPTTAQQVSSTSLEQTSTSNDQQPTSAAGQLPPTSAEQAPTSVIDTPTSAATSEAAGSTGASSGAEAEPTYTSTNLASNGRSSAGQSTHAGTTGGAVITAQSSDSPSGAGPSSAAQPTNTESNGVSPGSSGTTAVSNDAPNPSGTTTNAGSNEATQATSVATIPTNHQAVTSGGFTETHQTGTLASSIGVSPSASQTTVVVAPVLTLGSSTIAPNPSSEYIISSQTLAPGGPAITVGETTYSLATSPSAIIENGQTQTPIAENFQLTEPNLDPWMWEVATPMTTGMYSRRPSHHSDPGFSTQSFSQDGPTQISFPDTLSRTVSDAITTPRTDLSYTPGQSSSPPAGSSSRNRHIIRCYDHGCNGRTFSSISNLRRHQRERAGQSAVCFCPRCGAPFYRRWTRDHHVMRMSCLRVPRWSGCTYSHTVLTNKVFRLHARTSFQEIQLHEEEIPTPDKHEVLIKVKSVSLNYRDVGVSNGSYPFPVKDMVVPCSDACGEVVESGCAVNHVEKGDLVVCTFDPTNLYGPQKNWNNGLGGPVDGVLREYVAVPASAVIKLPAGSDISTASWASTVCTGVTAWNCLYGNIPLRPGQTVLLQGTGGVSMTALQIAKAAGATTIITSSSDEKLQYVKKNFGVDHTINYKTTPNWAEEARKLTNGNGVDYIIENGGSGTIKQSLEAITMGGNISVVGFLSAAKQEDMPDVAGLALSKGCVVRGITVGSTQLLEEAIRFFSTRNVAVPVDKVFGSSREEVIKAFEYLTGGSHVGKVCIDF</sequence>
<dbReference type="Pfam" id="PF08240">
    <property type="entry name" value="ADH_N"/>
    <property type="match status" value="1"/>
</dbReference>
<dbReference type="InterPro" id="IPR013149">
    <property type="entry name" value="ADH-like_C"/>
</dbReference>
<dbReference type="GO" id="GO:0016491">
    <property type="term" value="F:oxidoreductase activity"/>
    <property type="evidence" value="ECO:0007669"/>
    <property type="project" value="InterPro"/>
</dbReference>
<feature type="compositionally biased region" description="Polar residues" evidence="1">
    <location>
        <begin position="429"/>
        <end position="450"/>
    </location>
</feature>
<feature type="region of interest" description="Disordered" evidence="1">
    <location>
        <begin position="327"/>
        <end position="515"/>
    </location>
</feature>
<feature type="domain" description="Enoyl reductase (ER)" evidence="2">
    <location>
        <begin position="797"/>
        <end position="1127"/>
    </location>
</feature>
<dbReference type="PANTHER" id="PTHR45033:SF2">
    <property type="entry name" value="ZINC-TYPE ALCOHOL DEHYDROGENASE-LIKE PROTEIN C1773.06C"/>
    <property type="match status" value="1"/>
</dbReference>
<dbReference type="InterPro" id="IPR052711">
    <property type="entry name" value="Zinc_ADH-like"/>
</dbReference>
<reference evidence="3 4" key="1">
    <citation type="submission" date="2018-10" db="EMBL/GenBank/DDBJ databases">
        <title>Fifty Aureobasidium pullulans genomes reveal a recombining polyextremotolerant generalist.</title>
        <authorList>
            <person name="Gostincar C."/>
            <person name="Turk M."/>
            <person name="Zajc J."/>
            <person name="Gunde-Cimerman N."/>
        </authorList>
    </citation>
    <scope>NUCLEOTIDE SEQUENCE [LARGE SCALE GENOMIC DNA]</scope>
    <source>
        <strain evidence="3 4">EXF-3380</strain>
    </source>
</reference>
<dbReference type="Pfam" id="PF00107">
    <property type="entry name" value="ADH_zinc_N"/>
    <property type="match status" value="1"/>
</dbReference>
<name>A0A4T0CRI9_AURPU</name>
<dbReference type="EMBL" id="QZBU01001380">
    <property type="protein sequence ID" value="TIA50790.1"/>
    <property type="molecule type" value="Genomic_DNA"/>
</dbReference>
<protein>
    <submittedName>
        <fullName evidence="3">NAD(P)-binding protein</fullName>
    </submittedName>
</protein>
<proteinExistence type="predicted"/>
<dbReference type="InterPro" id="IPR020843">
    <property type="entry name" value="ER"/>
</dbReference>
<feature type="region of interest" description="Disordered" evidence="1">
    <location>
        <begin position="646"/>
        <end position="710"/>
    </location>
</feature>
<dbReference type="AlphaFoldDB" id="A0A4T0CRI9"/>
<dbReference type="Proteomes" id="UP000304947">
    <property type="component" value="Unassembled WGS sequence"/>
</dbReference>
<gene>
    <name evidence="3" type="ORF">D6C83_04694</name>
</gene>
<feature type="compositionally biased region" description="Low complexity" evidence="1">
    <location>
        <begin position="407"/>
        <end position="427"/>
    </location>
</feature>
<evidence type="ECO:0000313" key="4">
    <source>
        <dbReference type="Proteomes" id="UP000304947"/>
    </source>
</evidence>
<evidence type="ECO:0000313" key="3">
    <source>
        <dbReference type="EMBL" id="TIA50790.1"/>
    </source>
</evidence>
<evidence type="ECO:0000259" key="2">
    <source>
        <dbReference type="SMART" id="SM00829"/>
    </source>
</evidence>
<feature type="compositionally biased region" description="Polar residues" evidence="1">
    <location>
        <begin position="657"/>
        <end position="695"/>
    </location>
</feature>
<dbReference type="PANTHER" id="PTHR45033">
    <property type="match status" value="1"/>
</dbReference>
<dbReference type="SUPFAM" id="SSF50129">
    <property type="entry name" value="GroES-like"/>
    <property type="match status" value="1"/>
</dbReference>
<feature type="compositionally biased region" description="Polar residues" evidence="1">
    <location>
        <begin position="341"/>
        <end position="406"/>
    </location>
</feature>
<accession>A0A4T0CRI9</accession>
<dbReference type="Gene3D" id="3.90.180.10">
    <property type="entry name" value="Medium-chain alcohol dehydrogenases, catalytic domain"/>
    <property type="match status" value="1"/>
</dbReference>
<feature type="compositionally biased region" description="Low complexity" evidence="1">
    <location>
        <begin position="696"/>
        <end position="708"/>
    </location>
</feature>
<feature type="compositionally biased region" description="Low complexity" evidence="1">
    <location>
        <begin position="459"/>
        <end position="476"/>
    </location>
</feature>
<dbReference type="SMART" id="SM00829">
    <property type="entry name" value="PKS_ER"/>
    <property type="match status" value="1"/>
</dbReference>
<comment type="caution">
    <text evidence="3">The sequence shown here is derived from an EMBL/GenBank/DDBJ whole genome shotgun (WGS) entry which is preliminary data.</text>
</comment>
<evidence type="ECO:0000256" key="1">
    <source>
        <dbReference type="SAM" id="MobiDB-lite"/>
    </source>
</evidence>
<feature type="compositionally biased region" description="Polar residues" evidence="1">
    <location>
        <begin position="477"/>
        <end position="515"/>
    </location>
</feature>
<organism evidence="3 4">
    <name type="scientific">Aureobasidium pullulans</name>
    <name type="common">Black yeast</name>
    <name type="synonym">Pullularia pullulans</name>
    <dbReference type="NCBI Taxonomy" id="5580"/>
    <lineage>
        <taxon>Eukaryota</taxon>
        <taxon>Fungi</taxon>
        <taxon>Dikarya</taxon>
        <taxon>Ascomycota</taxon>
        <taxon>Pezizomycotina</taxon>
        <taxon>Dothideomycetes</taxon>
        <taxon>Dothideomycetidae</taxon>
        <taxon>Dothideales</taxon>
        <taxon>Saccotheciaceae</taxon>
        <taxon>Aureobasidium</taxon>
    </lineage>
</organism>
<dbReference type="Gene3D" id="3.40.50.720">
    <property type="entry name" value="NAD(P)-binding Rossmann-like Domain"/>
    <property type="match status" value="1"/>
</dbReference>
<dbReference type="InterPro" id="IPR013154">
    <property type="entry name" value="ADH-like_N"/>
</dbReference>
<dbReference type="SUPFAM" id="SSF51735">
    <property type="entry name" value="NAD(P)-binding Rossmann-fold domains"/>
    <property type="match status" value="1"/>
</dbReference>
<dbReference type="InterPro" id="IPR036291">
    <property type="entry name" value="NAD(P)-bd_dom_sf"/>
</dbReference>
<dbReference type="CDD" id="cd08276">
    <property type="entry name" value="MDR7"/>
    <property type="match status" value="1"/>
</dbReference>
<dbReference type="InterPro" id="IPR011032">
    <property type="entry name" value="GroES-like_sf"/>
</dbReference>